<dbReference type="Gene3D" id="3.40.50.12230">
    <property type="match status" value="1"/>
</dbReference>
<organism evidence="2 3">
    <name type="scientific">Azospirillum isscasi</name>
    <dbReference type="NCBI Taxonomy" id="3053926"/>
    <lineage>
        <taxon>Bacteria</taxon>
        <taxon>Pseudomonadati</taxon>
        <taxon>Pseudomonadota</taxon>
        <taxon>Alphaproteobacteria</taxon>
        <taxon>Rhodospirillales</taxon>
        <taxon>Azospirillaceae</taxon>
        <taxon>Azospirillum</taxon>
    </lineage>
</organism>
<proteinExistence type="predicted"/>
<comment type="caution">
    <text evidence="2">The sequence shown here is derived from an EMBL/GenBank/DDBJ whole genome shotgun (WGS) entry which is preliminary data.</text>
</comment>
<evidence type="ECO:0000313" key="3">
    <source>
        <dbReference type="Proteomes" id="UP001227317"/>
    </source>
</evidence>
<name>A0ABU0WMD4_9PROT</name>
<gene>
    <name evidence="2" type="ORF">QSG27_21765</name>
</gene>
<accession>A0ABU0WMD4</accession>
<dbReference type="EMBL" id="JAUJFI010000136">
    <property type="protein sequence ID" value="MDQ2105341.1"/>
    <property type="molecule type" value="Genomic_DNA"/>
</dbReference>
<dbReference type="InterPro" id="IPR002376">
    <property type="entry name" value="Formyl_transf_N"/>
</dbReference>
<dbReference type="RefSeq" id="WP_306709806.1">
    <property type="nucleotide sequence ID" value="NZ_JAUJFI010000136.1"/>
</dbReference>
<dbReference type="InterPro" id="IPR036477">
    <property type="entry name" value="Formyl_transf_N_sf"/>
</dbReference>
<reference evidence="2 3" key="1">
    <citation type="submission" date="2023-06" db="EMBL/GenBank/DDBJ databases">
        <title>Azospirillum isscasensis sp.nov, a bacterium isolated from rhizosphere soil of rice.</title>
        <authorList>
            <person name="Wang H."/>
        </authorList>
    </citation>
    <scope>NUCLEOTIDE SEQUENCE [LARGE SCALE GENOMIC DNA]</scope>
    <source>
        <strain evidence="2 3">C340-1</strain>
    </source>
</reference>
<protein>
    <submittedName>
        <fullName evidence="2">Formyltransferase family protein</fullName>
    </submittedName>
</protein>
<dbReference type="Pfam" id="PF00551">
    <property type="entry name" value="Formyl_trans_N"/>
    <property type="match status" value="1"/>
</dbReference>
<evidence type="ECO:0000313" key="2">
    <source>
        <dbReference type="EMBL" id="MDQ2105341.1"/>
    </source>
</evidence>
<keyword evidence="3" id="KW-1185">Reference proteome</keyword>
<dbReference type="Proteomes" id="UP001227317">
    <property type="component" value="Unassembled WGS sequence"/>
</dbReference>
<evidence type="ECO:0000259" key="1">
    <source>
        <dbReference type="Pfam" id="PF00551"/>
    </source>
</evidence>
<dbReference type="SUPFAM" id="SSF53328">
    <property type="entry name" value="Formyltransferase"/>
    <property type="match status" value="1"/>
</dbReference>
<sequence>MRVAIIGNNDATSDIIFHDLLLSNEVDVVFVGHSTRMYGGLASSAKYTLKLLSKTTLSYLSFLVLFNIGLKIRDAVACRRKQGAAGASLARLARWRGIPYLPIPDCNSAEFLELLSQNRVDLMLVRIPQILKPDVFNAATYGAWCLHSSLLPSYGGYCAEFHAMRNGESHIGSTLFRIDESIDGGPPIAQCHLPVRTRESLLAHVLANNTLAGRMVRDAVEELARSGQVEPKLHQPRPQASYFRWPNAEQEREFRRRGFRLFGWRDTVRFLAWCVGLSSAPCARAR</sequence>
<feature type="domain" description="Formyl transferase N-terminal" evidence="1">
    <location>
        <begin position="109"/>
        <end position="200"/>
    </location>
</feature>